<proteinExistence type="predicted"/>
<gene>
    <name evidence="1" type="ORF">AWM75_04950</name>
</gene>
<dbReference type="OrthoDB" id="9799122at2"/>
<evidence type="ECO:0000313" key="2">
    <source>
        <dbReference type="Proteomes" id="UP000062260"/>
    </source>
</evidence>
<organism evidence="1 2">
    <name type="scientific">Aerococcus urinaehominis</name>
    <dbReference type="NCBI Taxonomy" id="128944"/>
    <lineage>
        <taxon>Bacteria</taxon>
        <taxon>Bacillati</taxon>
        <taxon>Bacillota</taxon>
        <taxon>Bacilli</taxon>
        <taxon>Lactobacillales</taxon>
        <taxon>Aerococcaceae</taxon>
        <taxon>Aerococcus</taxon>
    </lineage>
</organism>
<dbReference type="CDD" id="cd03024">
    <property type="entry name" value="DsbA_FrnE"/>
    <property type="match status" value="1"/>
</dbReference>
<evidence type="ECO:0000313" key="1">
    <source>
        <dbReference type="EMBL" id="AMB99378.1"/>
    </source>
</evidence>
<dbReference type="InterPro" id="IPR001853">
    <property type="entry name" value="DSBA-like_thioredoxin_dom"/>
</dbReference>
<dbReference type="SUPFAM" id="SSF52833">
    <property type="entry name" value="Thioredoxin-like"/>
    <property type="match status" value="1"/>
</dbReference>
<dbReference type="RefSeq" id="WP_067978995.1">
    <property type="nucleotide sequence ID" value="NZ_CP014163.1"/>
</dbReference>
<dbReference type="InterPro" id="IPR036249">
    <property type="entry name" value="Thioredoxin-like_sf"/>
</dbReference>
<dbReference type="EMBL" id="CP014163">
    <property type="protein sequence ID" value="AMB99378.1"/>
    <property type="molecule type" value="Genomic_DNA"/>
</dbReference>
<dbReference type="GO" id="GO:0016491">
    <property type="term" value="F:oxidoreductase activity"/>
    <property type="evidence" value="ECO:0007669"/>
    <property type="project" value="InterPro"/>
</dbReference>
<dbReference type="KEGG" id="auh:AWM75_04950"/>
<dbReference type="Proteomes" id="UP000062260">
    <property type="component" value="Chromosome"/>
</dbReference>
<dbReference type="PANTHER" id="PTHR13887">
    <property type="entry name" value="GLUTATHIONE S-TRANSFERASE KAPPA"/>
    <property type="match status" value="1"/>
</dbReference>
<reference evidence="1 2" key="1">
    <citation type="journal article" date="2016" name="Genome Announc.">
        <title>Complete Genome Sequences of Aerococcus christensenii CCUG 28831T, Aerococcus sanguinicola CCUG 43001T, Aerococcus urinae CCUG 36881T, Aerococcus urinaeequi CCUG 28094T, Aerococcus urinaehominis CCUG 42038 BT, and Aerococcus viridans CCUG 4311T.</title>
        <authorList>
            <person name="Carkaci D."/>
            <person name="Dargis R."/>
            <person name="Nielsen X.C."/>
            <person name="Skovgaard O."/>
            <person name="Fuursted K."/>
            <person name="Christensen J.J."/>
        </authorList>
    </citation>
    <scope>NUCLEOTIDE SEQUENCE [LARGE SCALE GENOMIC DNA]</scope>
    <source>
        <strain evidence="1 2">CCUG42038B</strain>
    </source>
</reference>
<dbReference type="Gene3D" id="3.40.30.10">
    <property type="entry name" value="Glutaredoxin"/>
    <property type="match status" value="1"/>
</dbReference>
<dbReference type="PANTHER" id="PTHR13887:SF33">
    <property type="entry name" value="ISOMERASE"/>
    <property type="match status" value="1"/>
</dbReference>
<protein>
    <submittedName>
        <fullName evidence="1">Uncharacterized protein</fullName>
    </submittedName>
</protein>
<accession>A0A0X8FL75</accession>
<sequence length="211" mass="23494">MKIQIWSDFTCPFCYIAKANLDQALAQLGLDQSLDLEYKSFQLHPDLDSAKYQTYLNFLDHLGWDDEKIKDFSQQIAVLGQSAQVNIEIDKLPAVNTLDAHRLYQYAKEQGKGLAYFTSLSQAYFEDQADLSDHNVLINLASNLDLDQDELSLILADKSAYTGQVNQDIFQAGAIGVEGVPFMALAGKYAIPGLQSAEIYSQAIQQISQAE</sequence>
<reference evidence="2" key="2">
    <citation type="submission" date="2016-01" db="EMBL/GenBank/DDBJ databases">
        <title>Six Aerococcus type strain genome sequencing and assembly using PacBio and Illumina Hiseq.</title>
        <authorList>
            <person name="Carkaci D."/>
            <person name="Dargis R."/>
            <person name="Nielsen X.C."/>
            <person name="Skovgaard O."/>
            <person name="Fuursted K."/>
            <person name="Christensen J.J."/>
        </authorList>
    </citation>
    <scope>NUCLEOTIDE SEQUENCE [LARGE SCALE GENOMIC DNA]</scope>
    <source>
        <strain evidence="2">CCUG42038B</strain>
    </source>
</reference>
<dbReference type="AlphaFoldDB" id="A0A0X8FL75"/>
<dbReference type="Pfam" id="PF01323">
    <property type="entry name" value="DSBA"/>
    <property type="match status" value="1"/>
</dbReference>
<keyword evidence="2" id="KW-1185">Reference proteome</keyword>
<name>A0A0X8FL75_9LACT</name>
<dbReference type="STRING" id="128944.AWM75_04950"/>